<keyword evidence="3" id="KW-1185">Reference proteome</keyword>
<protein>
    <submittedName>
        <fullName evidence="2">Uncharacterized protein</fullName>
    </submittedName>
</protein>
<gene>
    <name evidence="2" type="ORF">C2S53_019797</name>
</gene>
<dbReference type="Proteomes" id="UP001190926">
    <property type="component" value="Unassembled WGS sequence"/>
</dbReference>
<organism evidence="2 3">
    <name type="scientific">Perilla frutescens var. hirtella</name>
    <name type="common">Perilla citriodora</name>
    <name type="synonym">Perilla setoyensis</name>
    <dbReference type="NCBI Taxonomy" id="608512"/>
    <lineage>
        <taxon>Eukaryota</taxon>
        <taxon>Viridiplantae</taxon>
        <taxon>Streptophyta</taxon>
        <taxon>Embryophyta</taxon>
        <taxon>Tracheophyta</taxon>
        <taxon>Spermatophyta</taxon>
        <taxon>Magnoliopsida</taxon>
        <taxon>eudicotyledons</taxon>
        <taxon>Gunneridae</taxon>
        <taxon>Pentapetalae</taxon>
        <taxon>asterids</taxon>
        <taxon>lamiids</taxon>
        <taxon>Lamiales</taxon>
        <taxon>Lamiaceae</taxon>
        <taxon>Nepetoideae</taxon>
        <taxon>Elsholtzieae</taxon>
        <taxon>Perilla</taxon>
    </lineage>
</organism>
<reference evidence="2 3" key="1">
    <citation type="journal article" date="2021" name="Nat. Commun.">
        <title>Incipient diploidization of the medicinal plant Perilla within 10,000 years.</title>
        <authorList>
            <person name="Zhang Y."/>
            <person name="Shen Q."/>
            <person name="Leng L."/>
            <person name="Zhang D."/>
            <person name="Chen S."/>
            <person name="Shi Y."/>
            <person name="Ning Z."/>
            <person name="Chen S."/>
        </authorList>
    </citation>
    <scope>NUCLEOTIDE SEQUENCE [LARGE SCALE GENOMIC DNA]</scope>
    <source>
        <strain evidence="3">cv. PC099</strain>
    </source>
</reference>
<dbReference type="AlphaFoldDB" id="A0AAD4J6E1"/>
<keyword evidence="1" id="KW-0732">Signal</keyword>
<dbReference type="EMBL" id="SDAM02000143">
    <property type="protein sequence ID" value="KAH6827706.1"/>
    <property type="molecule type" value="Genomic_DNA"/>
</dbReference>
<feature type="signal peptide" evidence="1">
    <location>
        <begin position="1"/>
        <end position="28"/>
    </location>
</feature>
<sequence>MVKIMLTGFLATIMIALVLLDSLPVISALSVKDRERLESSWSCGGKSRKMYGGCWKRLMNFEGPARFVRLREAIGPPPSPQHSQPPPTN</sequence>
<accession>A0AAD4J6E1</accession>
<evidence type="ECO:0000256" key="1">
    <source>
        <dbReference type="SAM" id="SignalP"/>
    </source>
</evidence>
<evidence type="ECO:0000313" key="3">
    <source>
        <dbReference type="Proteomes" id="UP001190926"/>
    </source>
</evidence>
<proteinExistence type="predicted"/>
<evidence type="ECO:0000313" key="2">
    <source>
        <dbReference type="EMBL" id="KAH6827706.1"/>
    </source>
</evidence>
<feature type="chain" id="PRO_5041973282" evidence="1">
    <location>
        <begin position="29"/>
        <end position="89"/>
    </location>
</feature>
<name>A0AAD4J6E1_PERFH</name>
<comment type="caution">
    <text evidence="2">The sequence shown here is derived from an EMBL/GenBank/DDBJ whole genome shotgun (WGS) entry which is preliminary data.</text>
</comment>